<reference evidence="2 3" key="1">
    <citation type="submission" date="2017-02" db="EMBL/GenBank/DDBJ databases">
        <authorList>
            <person name="Peterson S.W."/>
        </authorList>
    </citation>
    <scope>NUCLEOTIDE SEQUENCE [LARGE SCALE GENOMIC DNA]</scope>
    <source>
        <strain evidence="2 3">ATCC 49788</strain>
    </source>
</reference>
<name>A0A1T4XVX9_9GAMM</name>
<keyword evidence="3" id="KW-1185">Reference proteome</keyword>
<evidence type="ECO:0000313" key="2">
    <source>
        <dbReference type="EMBL" id="SKA93664.1"/>
    </source>
</evidence>
<dbReference type="GO" id="GO:0004527">
    <property type="term" value="F:exonuclease activity"/>
    <property type="evidence" value="ECO:0007669"/>
    <property type="project" value="UniProtKB-KW"/>
</dbReference>
<dbReference type="Proteomes" id="UP000190460">
    <property type="component" value="Unassembled WGS sequence"/>
</dbReference>
<dbReference type="InterPro" id="IPR011604">
    <property type="entry name" value="PDDEXK-like_dom_sf"/>
</dbReference>
<keyword evidence="2" id="KW-0540">Nuclease</keyword>
<dbReference type="AlphaFoldDB" id="A0A1T4XVX9"/>
<keyword evidence="2" id="KW-0269">Exonuclease</keyword>
<feature type="domain" description="DUF83" evidence="1">
    <location>
        <begin position="26"/>
        <end position="181"/>
    </location>
</feature>
<protein>
    <submittedName>
        <fullName evidence="2">CRISPR-associated exonuclease, Cas4 family</fullName>
    </submittedName>
</protein>
<sequence>MVSSHLFNWAQAKAFLERVERLNLHGLHFQHIELCERRAWMYLHKVNFAQWYSRVQTGTALHETSYQRDHSVRGLMGLAPDRIDWDNCMVFENKGTGGAVEASSNQTAFYALMLSISTGKTWQAYTHVLSSRRKRAVLLDEARLTKLWQASEHLEQLSTQEAVPTAPKIPLCSSCSLAIFCGHD</sequence>
<evidence type="ECO:0000259" key="1">
    <source>
        <dbReference type="Pfam" id="PF01930"/>
    </source>
</evidence>
<organism evidence="2 3">
    <name type="scientific">Thiothrix eikelboomii</name>
    <dbReference type="NCBI Taxonomy" id="92487"/>
    <lineage>
        <taxon>Bacteria</taxon>
        <taxon>Pseudomonadati</taxon>
        <taxon>Pseudomonadota</taxon>
        <taxon>Gammaproteobacteria</taxon>
        <taxon>Thiotrichales</taxon>
        <taxon>Thiotrichaceae</taxon>
        <taxon>Thiothrix</taxon>
    </lineage>
</organism>
<dbReference type="Pfam" id="PF01930">
    <property type="entry name" value="Cas_Cas4"/>
    <property type="match status" value="1"/>
</dbReference>
<evidence type="ECO:0000313" key="3">
    <source>
        <dbReference type="Proteomes" id="UP000190460"/>
    </source>
</evidence>
<dbReference type="EMBL" id="FUYB01000024">
    <property type="protein sequence ID" value="SKA93664.1"/>
    <property type="molecule type" value="Genomic_DNA"/>
</dbReference>
<proteinExistence type="predicted"/>
<keyword evidence="2" id="KW-0378">Hydrolase</keyword>
<accession>A0A1T4XVX9</accession>
<dbReference type="PANTHER" id="PTHR37168:SF2">
    <property type="entry name" value="CRISPR-ASSOCIATED EXONUCLEASE CAS4"/>
    <property type="match status" value="1"/>
</dbReference>
<dbReference type="InterPro" id="IPR022765">
    <property type="entry name" value="Dna2/Cas4_DUF83"/>
</dbReference>
<dbReference type="PANTHER" id="PTHR37168">
    <property type="entry name" value="CRISPR-ASSOCIATED EXONUCLEASE CAS4"/>
    <property type="match status" value="1"/>
</dbReference>
<dbReference type="Gene3D" id="3.90.320.10">
    <property type="match status" value="1"/>
</dbReference>
<gene>
    <name evidence="2" type="ORF">SAMN02745130_03558</name>
</gene>
<dbReference type="STRING" id="92487.SAMN02745130_03558"/>